<evidence type="ECO:0000313" key="1">
    <source>
        <dbReference type="EMBL" id="GBD55388.1"/>
    </source>
</evidence>
<reference evidence="2" key="1">
    <citation type="submission" date="2017-12" db="EMBL/GenBank/DDBJ databases">
        <title>Improved Draft Genome Sequence of Microcystis aeruginosa NIES-298, a Microcystin-Producing Cyanobacterium from Lake Kasumigaura, Japan.</title>
        <authorList>
            <person name="Yamaguchi H."/>
            <person name="Suzuki S."/>
            <person name="Kawachi M."/>
        </authorList>
    </citation>
    <scope>NUCLEOTIDE SEQUENCE [LARGE SCALE GENOMIC DNA]</scope>
    <source>
        <strain evidence="2">NIES-298</strain>
    </source>
</reference>
<evidence type="ECO:0000313" key="2">
    <source>
        <dbReference type="Proteomes" id="UP000236321"/>
    </source>
</evidence>
<accession>A0A2H6BZ29</accession>
<dbReference type="AlphaFoldDB" id="A0A2H6BZ29"/>
<protein>
    <submittedName>
        <fullName evidence="1">Uncharacterized protein</fullName>
    </submittedName>
</protein>
<dbReference type="EMBL" id="BEYQ01000022">
    <property type="protein sequence ID" value="GBD55388.1"/>
    <property type="molecule type" value="Genomic_DNA"/>
</dbReference>
<dbReference type="Proteomes" id="UP000236321">
    <property type="component" value="Unassembled WGS sequence"/>
</dbReference>
<gene>
    <name evidence="1" type="ORF">BGM30_44810</name>
</gene>
<comment type="caution">
    <text evidence="1">The sequence shown here is derived from an EMBL/GenBank/DDBJ whole genome shotgun (WGS) entry which is preliminary data.</text>
</comment>
<name>A0A2H6BZ29_MICAE</name>
<dbReference type="RefSeq" id="WP_103113465.1">
    <property type="nucleotide sequence ID" value="NZ_BEIU01000026.1"/>
</dbReference>
<sequence length="255" mass="27303">MASVNFQRMIGTYTDDFGNTYPNVNVKFGANVPAAVIQQLYATRTAEVNCGAVKLFSPRSLVAIFQNGTTHKFPLATRNTADIEEAVILLKDNNAACIDLEGESWSLVPSTFFSGANFRSTPWTDIPDAKVQQSVAFDYTPDIQASGTIRLTTTIETNPTALNACQKSGLTSPEVIGGGICSGRSLGITPRRFKIQALSTRSGDPAGTERRVARQAIISVKGGSEIKGKITGIAPCAYCVGYEGESVKNVHLLFN</sequence>
<proteinExistence type="predicted"/>
<organism evidence="1 2">
    <name type="scientific">Microcystis aeruginosa NIES-298</name>
    <dbReference type="NCBI Taxonomy" id="449468"/>
    <lineage>
        <taxon>Bacteria</taxon>
        <taxon>Bacillati</taxon>
        <taxon>Cyanobacteriota</taxon>
        <taxon>Cyanophyceae</taxon>
        <taxon>Oscillatoriophycideae</taxon>
        <taxon>Chroococcales</taxon>
        <taxon>Microcystaceae</taxon>
        <taxon>Microcystis</taxon>
    </lineage>
</organism>